<evidence type="ECO:0000313" key="2">
    <source>
        <dbReference type="Proteomes" id="UP000596427"/>
    </source>
</evidence>
<dbReference type="AlphaFoldDB" id="A0A974SGS5"/>
<accession>A0A974SGS5</accession>
<dbReference type="Proteomes" id="UP000596427">
    <property type="component" value="Chromosome"/>
</dbReference>
<gene>
    <name evidence="1" type="ORF">EZH22_15805</name>
</gene>
<evidence type="ECO:0000313" key="1">
    <source>
        <dbReference type="EMBL" id="QRG04642.1"/>
    </source>
</evidence>
<dbReference type="RefSeq" id="WP_203191519.1">
    <property type="nucleotide sequence ID" value="NZ_CP063362.1"/>
</dbReference>
<reference evidence="1 2" key="1">
    <citation type="submission" date="2020-10" db="EMBL/GenBank/DDBJ databases">
        <title>Degradation of 1,4-Dioxane by Xanthobacter sp. YN2, via a Novel Group-2 Soluble Di-Iron Monooxygenase.</title>
        <authorList>
            <person name="Ma F."/>
            <person name="Wang Y."/>
            <person name="Yang J."/>
            <person name="Guo H."/>
            <person name="Su D."/>
            <person name="Yu L."/>
        </authorList>
    </citation>
    <scope>NUCLEOTIDE SEQUENCE [LARGE SCALE GENOMIC DNA]</scope>
    <source>
        <strain evidence="1 2">YN2</strain>
    </source>
</reference>
<name>A0A974SGS5_9HYPH</name>
<organism evidence="1 2">
    <name type="scientific">Xanthobacter dioxanivorans</name>
    <dbReference type="NCBI Taxonomy" id="2528964"/>
    <lineage>
        <taxon>Bacteria</taxon>
        <taxon>Pseudomonadati</taxon>
        <taxon>Pseudomonadota</taxon>
        <taxon>Alphaproteobacteria</taxon>
        <taxon>Hyphomicrobiales</taxon>
        <taxon>Xanthobacteraceae</taxon>
        <taxon>Xanthobacter</taxon>
    </lineage>
</organism>
<sequence length="46" mass="4989">MADSLAGVAPEHSFIPRIAILSLVLADLDPTDGLGRSLVRTFHRMK</sequence>
<dbReference type="EMBL" id="CP063362">
    <property type="protein sequence ID" value="QRG04642.1"/>
    <property type="molecule type" value="Genomic_DNA"/>
</dbReference>
<dbReference type="KEGG" id="xdi:EZH22_15805"/>
<keyword evidence="2" id="KW-1185">Reference proteome</keyword>
<proteinExistence type="predicted"/>
<protein>
    <submittedName>
        <fullName evidence="1">Uncharacterized protein</fullName>
    </submittedName>
</protein>